<protein>
    <submittedName>
        <fullName evidence="3">Serine aminopeptidase S33 family</fullName>
    </submittedName>
</protein>
<evidence type="ECO:0000313" key="3">
    <source>
        <dbReference type="EMBL" id="TCO11701.1"/>
    </source>
</evidence>
<keyword evidence="3" id="KW-0378">Hydrolase</keyword>
<dbReference type="Pfam" id="PF12146">
    <property type="entry name" value="Hydrolase_4"/>
    <property type="match status" value="1"/>
</dbReference>
<proteinExistence type="predicted"/>
<organism evidence="3 4">
    <name type="scientific">Kribbella orskensis</name>
    <dbReference type="NCBI Taxonomy" id="2512216"/>
    <lineage>
        <taxon>Bacteria</taxon>
        <taxon>Bacillati</taxon>
        <taxon>Actinomycetota</taxon>
        <taxon>Actinomycetes</taxon>
        <taxon>Propionibacteriales</taxon>
        <taxon>Kribbellaceae</taxon>
        <taxon>Kribbella</taxon>
    </lineage>
</organism>
<name>A0ABY2B8I6_9ACTN</name>
<evidence type="ECO:0000313" key="4">
    <source>
        <dbReference type="Proteomes" id="UP000295818"/>
    </source>
</evidence>
<sequence>MSFSEVRFATSEGVSLAGWYIPSRNRAAVVLVHGAGSTRSSALEHAVVLARHGYGVLLFDARGHGRSDGRAMDFGWYGDQDVSAAVSFLQTQPTVNDELIAAVGLSMGGEEAIGAAAHDGRIRAVVAEGATNRVSAHTAWLSDEYGWHGTMQEGLGWLTYGITDLLTAAEQPIALRDAVAAAAPRPVLLIAGGDKPDESYAGRYIQSASRHSRPVDRPQHRPHRRAQQPPHAVGTQRHHFPRQRPPPR</sequence>
<dbReference type="InterPro" id="IPR029058">
    <property type="entry name" value="AB_hydrolase_fold"/>
</dbReference>
<keyword evidence="4" id="KW-1185">Reference proteome</keyword>
<dbReference type="GO" id="GO:0004177">
    <property type="term" value="F:aminopeptidase activity"/>
    <property type="evidence" value="ECO:0007669"/>
    <property type="project" value="UniProtKB-KW"/>
</dbReference>
<accession>A0ABY2B8I6</accession>
<keyword evidence="3" id="KW-0031">Aminopeptidase</keyword>
<reference evidence="3 4" key="1">
    <citation type="journal article" date="2015" name="Stand. Genomic Sci.">
        <title>Genomic Encyclopedia of Bacterial and Archaeal Type Strains, Phase III: the genomes of soil and plant-associated and newly described type strains.</title>
        <authorList>
            <person name="Whitman W.B."/>
            <person name="Woyke T."/>
            <person name="Klenk H.P."/>
            <person name="Zhou Y."/>
            <person name="Lilburn T.G."/>
            <person name="Beck B.J."/>
            <person name="De Vos P."/>
            <person name="Vandamme P."/>
            <person name="Eisen J.A."/>
            <person name="Garrity G."/>
            <person name="Hugenholtz P."/>
            <person name="Kyrpides N.C."/>
        </authorList>
    </citation>
    <scope>NUCLEOTIDE SEQUENCE [LARGE SCALE GENOMIC DNA]</scope>
    <source>
        <strain evidence="3 4">VKM Ac-2538</strain>
    </source>
</reference>
<dbReference type="EMBL" id="SLWM01000029">
    <property type="protein sequence ID" value="TCO11701.1"/>
    <property type="molecule type" value="Genomic_DNA"/>
</dbReference>
<dbReference type="InterPro" id="IPR051411">
    <property type="entry name" value="Polyketide_trans_af380"/>
</dbReference>
<dbReference type="Gene3D" id="3.40.50.1820">
    <property type="entry name" value="alpha/beta hydrolase"/>
    <property type="match status" value="1"/>
</dbReference>
<dbReference type="PANTHER" id="PTHR47751">
    <property type="entry name" value="SUPERFAMILY HYDROLASE, PUTATIVE (AFU_ORTHOLOGUE AFUA_2G16580)-RELATED"/>
    <property type="match status" value="1"/>
</dbReference>
<dbReference type="RefSeq" id="WP_158293071.1">
    <property type="nucleotide sequence ID" value="NZ_SLWM01000029.1"/>
</dbReference>
<keyword evidence="3" id="KW-0645">Protease</keyword>
<evidence type="ECO:0000259" key="2">
    <source>
        <dbReference type="Pfam" id="PF12146"/>
    </source>
</evidence>
<dbReference type="Proteomes" id="UP000295818">
    <property type="component" value="Unassembled WGS sequence"/>
</dbReference>
<dbReference type="SUPFAM" id="SSF53474">
    <property type="entry name" value="alpha/beta-Hydrolases"/>
    <property type="match status" value="1"/>
</dbReference>
<feature type="region of interest" description="Disordered" evidence="1">
    <location>
        <begin position="206"/>
        <end position="248"/>
    </location>
</feature>
<dbReference type="PANTHER" id="PTHR47751:SF2">
    <property type="entry name" value="DLTD N-TERMINAL DOMAIN PROTEIN (AFU_ORTHOLOGUE AFUA_8G00380)-RELATED"/>
    <property type="match status" value="1"/>
</dbReference>
<feature type="compositionally biased region" description="Basic residues" evidence="1">
    <location>
        <begin position="236"/>
        <end position="248"/>
    </location>
</feature>
<gene>
    <name evidence="3" type="ORF">EV644_12970</name>
</gene>
<dbReference type="InterPro" id="IPR022742">
    <property type="entry name" value="Hydrolase_4"/>
</dbReference>
<comment type="caution">
    <text evidence="3">The sequence shown here is derived from an EMBL/GenBank/DDBJ whole genome shotgun (WGS) entry which is preliminary data.</text>
</comment>
<feature type="domain" description="Serine aminopeptidase S33" evidence="2">
    <location>
        <begin position="24"/>
        <end position="137"/>
    </location>
</feature>
<evidence type="ECO:0000256" key="1">
    <source>
        <dbReference type="SAM" id="MobiDB-lite"/>
    </source>
</evidence>